<evidence type="ECO:0000313" key="3">
    <source>
        <dbReference type="Proteomes" id="UP001356427"/>
    </source>
</evidence>
<evidence type="ECO:0000313" key="2">
    <source>
        <dbReference type="EMBL" id="KAK6291139.1"/>
    </source>
</evidence>
<gene>
    <name evidence="2" type="ORF">J4Q44_G00384620</name>
</gene>
<accession>A0AAN8Q4B1</accession>
<reference evidence="2 3" key="1">
    <citation type="submission" date="2021-04" db="EMBL/GenBank/DDBJ databases">
        <authorList>
            <person name="De Guttry C."/>
            <person name="Zahm M."/>
            <person name="Klopp C."/>
            <person name="Cabau C."/>
            <person name="Louis A."/>
            <person name="Berthelot C."/>
            <person name="Parey E."/>
            <person name="Roest Crollius H."/>
            <person name="Montfort J."/>
            <person name="Robinson-Rechavi M."/>
            <person name="Bucao C."/>
            <person name="Bouchez O."/>
            <person name="Gislard M."/>
            <person name="Lluch J."/>
            <person name="Milhes M."/>
            <person name="Lampietro C."/>
            <person name="Lopez Roques C."/>
            <person name="Donnadieu C."/>
            <person name="Braasch I."/>
            <person name="Desvignes T."/>
            <person name="Postlethwait J."/>
            <person name="Bobe J."/>
            <person name="Wedekind C."/>
            <person name="Guiguen Y."/>
        </authorList>
    </citation>
    <scope>NUCLEOTIDE SEQUENCE [LARGE SCALE GENOMIC DNA]</scope>
    <source>
        <strain evidence="2">Cs_M1</strain>
        <tissue evidence="2">Blood</tissue>
    </source>
</reference>
<keyword evidence="3" id="KW-1185">Reference proteome</keyword>
<comment type="caution">
    <text evidence="2">The sequence shown here is derived from an EMBL/GenBank/DDBJ whole genome shotgun (WGS) entry which is preliminary data.</text>
</comment>
<protein>
    <submittedName>
        <fullName evidence="2">Uncharacterized protein</fullName>
    </submittedName>
</protein>
<organism evidence="2 3">
    <name type="scientific">Coregonus suidteri</name>
    <dbReference type="NCBI Taxonomy" id="861788"/>
    <lineage>
        <taxon>Eukaryota</taxon>
        <taxon>Metazoa</taxon>
        <taxon>Chordata</taxon>
        <taxon>Craniata</taxon>
        <taxon>Vertebrata</taxon>
        <taxon>Euteleostomi</taxon>
        <taxon>Actinopterygii</taxon>
        <taxon>Neopterygii</taxon>
        <taxon>Teleostei</taxon>
        <taxon>Protacanthopterygii</taxon>
        <taxon>Salmoniformes</taxon>
        <taxon>Salmonidae</taxon>
        <taxon>Coregoninae</taxon>
        <taxon>Coregonus</taxon>
    </lineage>
</organism>
<dbReference type="EMBL" id="JAGTTL010000059">
    <property type="protein sequence ID" value="KAK6291139.1"/>
    <property type="molecule type" value="Genomic_DNA"/>
</dbReference>
<dbReference type="AlphaFoldDB" id="A0AAN8Q4B1"/>
<name>A0AAN8Q4B1_9TELE</name>
<proteinExistence type="predicted"/>
<feature type="region of interest" description="Disordered" evidence="1">
    <location>
        <begin position="22"/>
        <end position="46"/>
    </location>
</feature>
<evidence type="ECO:0000256" key="1">
    <source>
        <dbReference type="SAM" id="MobiDB-lite"/>
    </source>
</evidence>
<dbReference type="Proteomes" id="UP001356427">
    <property type="component" value="Unassembled WGS sequence"/>
</dbReference>
<sequence>MSVALADNASAGASFTKKYETHKIVKEKPGKPTTPSNSMMSWGPENGIDKGVDEADIIKALKGHIKEGFTFNPISPLTEENKYYVKAPTLSDTVHCLVSAIP</sequence>